<dbReference type="AlphaFoldDB" id="A0A948WRZ4"/>
<keyword evidence="3" id="KW-0479">Metal-binding</keyword>
<accession>A0A948WRZ4</accession>
<dbReference type="GO" id="GO:0046872">
    <property type="term" value="F:metal ion binding"/>
    <property type="evidence" value="ECO:0007669"/>
    <property type="project" value="UniProtKB-KW"/>
</dbReference>
<proteinExistence type="predicted"/>
<evidence type="ECO:0000256" key="3">
    <source>
        <dbReference type="ARBA" id="ARBA00022723"/>
    </source>
</evidence>
<evidence type="ECO:0000313" key="4">
    <source>
        <dbReference type="EMBL" id="MBU3806590.1"/>
    </source>
</evidence>
<keyword evidence="2" id="KW-0808">Transferase</keyword>
<dbReference type="Proteomes" id="UP000713596">
    <property type="component" value="Unassembled WGS sequence"/>
</dbReference>
<dbReference type="Pfam" id="PF01501">
    <property type="entry name" value="Glyco_transf_8"/>
    <property type="match status" value="1"/>
</dbReference>
<comment type="caution">
    <text evidence="4">The sequence shown here is derived from an EMBL/GenBank/DDBJ whole genome shotgun (WGS) entry which is preliminary data.</text>
</comment>
<reference evidence="4" key="2">
    <citation type="submission" date="2021-04" db="EMBL/GenBank/DDBJ databases">
        <authorList>
            <person name="Gilroy R."/>
        </authorList>
    </citation>
    <scope>NUCLEOTIDE SEQUENCE</scope>
    <source>
        <strain evidence="4">B5_2728</strain>
    </source>
</reference>
<organism evidence="4 5">
    <name type="scientific">Candidatus Allofournierella pullistercoris</name>
    <dbReference type="NCBI Taxonomy" id="2838597"/>
    <lineage>
        <taxon>Bacteria</taxon>
        <taxon>Bacillati</taxon>
        <taxon>Bacillota</taxon>
        <taxon>Clostridia</taxon>
        <taxon>Eubacteriales</taxon>
        <taxon>Oscillospiraceae</taxon>
        <taxon>Allofournierella</taxon>
    </lineage>
</organism>
<name>A0A948WRZ4_9FIRM</name>
<dbReference type="Gene3D" id="3.90.550.10">
    <property type="entry name" value="Spore Coat Polysaccharide Biosynthesis Protein SpsA, Chain A"/>
    <property type="match status" value="1"/>
</dbReference>
<dbReference type="InterPro" id="IPR050748">
    <property type="entry name" value="Glycosyltrans_8_dom-fam"/>
</dbReference>
<keyword evidence="1" id="KW-0328">Glycosyltransferase</keyword>
<dbReference type="PANTHER" id="PTHR13778:SF47">
    <property type="entry name" value="LIPOPOLYSACCHARIDE 1,3-GALACTOSYLTRANSFERASE"/>
    <property type="match status" value="1"/>
</dbReference>
<gene>
    <name evidence="4" type="ORF">H9882_06845</name>
</gene>
<dbReference type="InterPro" id="IPR002495">
    <property type="entry name" value="Glyco_trans_8"/>
</dbReference>
<reference evidence="4" key="1">
    <citation type="journal article" date="2021" name="PeerJ">
        <title>Extensive microbial diversity within the chicken gut microbiome revealed by metagenomics and culture.</title>
        <authorList>
            <person name="Gilroy R."/>
            <person name="Ravi A."/>
            <person name="Getino M."/>
            <person name="Pursley I."/>
            <person name="Horton D.L."/>
            <person name="Alikhan N.F."/>
            <person name="Baker D."/>
            <person name="Gharbi K."/>
            <person name="Hall N."/>
            <person name="Watson M."/>
            <person name="Adriaenssens E.M."/>
            <person name="Foster-Nyarko E."/>
            <person name="Jarju S."/>
            <person name="Secka A."/>
            <person name="Antonio M."/>
            <person name="Oren A."/>
            <person name="Chaudhuri R.R."/>
            <person name="La Ragione R."/>
            <person name="Hildebrand F."/>
            <person name="Pallen M.J."/>
        </authorList>
    </citation>
    <scope>NUCLEOTIDE SEQUENCE</scope>
    <source>
        <strain evidence="4">B5_2728</strain>
    </source>
</reference>
<sequence>MNPIPLLVSLDANYLPQLRVLLTSLWLNHPGQPFSVYLLHRSLTPDQLDTLAQYCQRRNMELHPVLVPEALFAHAPVSKQYPQEMYYRLLAGQLLEDSLDKILYLDPDTLVINDLRPLWETQLGDRIFAAAAHTGKTELANSINQIRLGTHRRYFNSGVLLINLKAARQKIDPEQLFAFTAAHSMELVLPDQDLLNLLYSEQILELDDAIWNYDARNFNNYFLRSGGTQTTDWVMQHTAILHFCGKAKPWKPRYRHRFGILYKHYQQLADRL</sequence>
<evidence type="ECO:0000256" key="1">
    <source>
        <dbReference type="ARBA" id="ARBA00022676"/>
    </source>
</evidence>
<dbReference type="SUPFAM" id="SSF53448">
    <property type="entry name" value="Nucleotide-diphospho-sugar transferases"/>
    <property type="match status" value="1"/>
</dbReference>
<dbReference type="InterPro" id="IPR029044">
    <property type="entry name" value="Nucleotide-diphossugar_trans"/>
</dbReference>
<dbReference type="GO" id="GO:0016757">
    <property type="term" value="F:glycosyltransferase activity"/>
    <property type="evidence" value="ECO:0007669"/>
    <property type="project" value="UniProtKB-KW"/>
</dbReference>
<dbReference type="CDD" id="cd04194">
    <property type="entry name" value="GT8_A4GalT_like"/>
    <property type="match status" value="1"/>
</dbReference>
<evidence type="ECO:0000313" key="5">
    <source>
        <dbReference type="Proteomes" id="UP000713596"/>
    </source>
</evidence>
<dbReference type="PANTHER" id="PTHR13778">
    <property type="entry name" value="GLYCOSYLTRANSFERASE 8 DOMAIN-CONTAINING PROTEIN"/>
    <property type="match status" value="1"/>
</dbReference>
<dbReference type="EMBL" id="JAHLFP010000059">
    <property type="protein sequence ID" value="MBU3806590.1"/>
    <property type="molecule type" value="Genomic_DNA"/>
</dbReference>
<evidence type="ECO:0000256" key="2">
    <source>
        <dbReference type="ARBA" id="ARBA00022679"/>
    </source>
</evidence>
<protein>
    <submittedName>
        <fullName evidence="4">Glycosyltransferase family 8 protein</fullName>
    </submittedName>
</protein>